<keyword evidence="8" id="KW-1185">Reference proteome</keyword>
<keyword evidence="1" id="KW-0433">Leucine-rich repeat</keyword>
<dbReference type="InterPro" id="IPR000800">
    <property type="entry name" value="Notch_dom"/>
</dbReference>
<evidence type="ECO:0000313" key="7">
    <source>
        <dbReference type="EMBL" id="OQR94243.1"/>
    </source>
</evidence>
<keyword evidence="3" id="KW-1015">Disulfide bond</keyword>
<sequence>MRRLTRHATVNREFLEIEWGAACRRPLLLWIYIQHTLTFAYFALLGAMHLSLDVGMRIAMHSYAPGPSGVLLIATGVLHLSPFVPARLWPRRCRCNSRRYWPRLPINVEIAANHFVAISCETYTAYDMSCTIVTAELAGLYAALLALNCLCTTWLLFLRHAASKIVWVSIVDSAISFLLSAGFPLFFLLVPLLHFMFTSSKDISHSLRWFAEIYSTSRALSVSSLGGLFLRMLPGVTNYVVLRRVTVSLGRQRRRGPVTPEVGKKAFTTQQRYGRVLKGVLIINVLWGLAVVAASTRATYHRATCPAYCVYASAPWFNTNCNCIYALVNCANLGIVGTTIDSYFDASVLGPNLVFLHVERCDVSSGLAATTITAFQLLYALQLESTNLTHWDVEGSELQSSIKVISIRGSRLEQVPRILAPAPPGVRWIFIVDSLLTYIPTSAWESWTSLLSLWLGDNGLTNIPAIVWENMTSLQILALNNNALSTIPEAELSRLPQLHTLHLHNNQLVTFPATLLAAHPTLQITLNHNPIASIESLYPNAQVASTLWCKSQPVSDVCYADCAETCGRPVVGNYLCDLSCNTTTCQYDEGDCIY</sequence>
<keyword evidence="4" id="KW-0325">Glycoprotein</keyword>
<comment type="caution">
    <text evidence="7">The sequence shown here is derived from an EMBL/GenBank/DDBJ whole genome shotgun (WGS) entry which is preliminary data.</text>
</comment>
<dbReference type="Gene3D" id="3.80.10.10">
    <property type="entry name" value="Ribonuclease Inhibitor"/>
    <property type="match status" value="1"/>
</dbReference>
<dbReference type="PANTHER" id="PTHR45712">
    <property type="entry name" value="AGAP008170-PA"/>
    <property type="match status" value="1"/>
</dbReference>
<feature type="transmembrane region" description="Helical" evidence="5">
    <location>
        <begin position="280"/>
        <end position="300"/>
    </location>
</feature>
<feature type="transmembrane region" description="Helical" evidence="5">
    <location>
        <begin position="165"/>
        <end position="193"/>
    </location>
</feature>
<dbReference type="EMBL" id="JNBR01000367">
    <property type="protein sequence ID" value="OQR94243.1"/>
    <property type="molecule type" value="Genomic_DNA"/>
</dbReference>
<dbReference type="STRING" id="1202772.A0A1V9Z8C5"/>
<accession>A0A1V9Z8C5</accession>
<proteinExistence type="predicted"/>
<organism evidence="7 8">
    <name type="scientific">Achlya hypogyna</name>
    <name type="common">Oomycete</name>
    <name type="synonym">Protoachlya hypogyna</name>
    <dbReference type="NCBI Taxonomy" id="1202772"/>
    <lineage>
        <taxon>Eukaryota</taxon>
        <taxon>Sar</taxon>
        <taxon>Stramenopiles</taxon>
        <taxon>Oomycota</taxon>
        <taxon>Saprolegniomycetes</taxon>
        <taxon>Saprolegniales</taxon>
        <taxon>Achlyaceae</taxon>
        <taxon>Achlya</taxon>
    </lineage>
</organism>
<dbReference type="InterPro" id="IPR032675">
    <property type="entry name" value="LRR_dom_sf"/>
</dbReference>
<dbReference type="Pfam" id="PF13855">
    <property type="entry name" value="LRR_8"/>
    <property type="match status" value="1"/>
</dbReference>
<feature type="domain" description="LNR" evidence="6">
    <location>
        <begin position="561"/>
        <end position="592"/>
    </location>
</feature>
<gene>
    <name evidence="7" type="ORF">ACHHYP_01585</name>
</gene>
<dbReference type="SUPFAM" id="SSF52058">
    <property type="entry name" value="L domain-like"/>
    <property type="match status" value="1"/>
</dbReference>
<dbReference type="Proteomes" id="UP000243579">
    <property type="component" value="Unassembled WGS sequence"/>
</dbReference>
<keyword evidence="5" id="KW-0812">Transmembrane</keyword>
<evidence type="ECO:0000256" key="5">
    <source>
        <dbReference type="SAM" id="Phobius"/>
    </source>
</evidence>
<dbReference type="Pfam" id="PF00066">
    <property type="entry name" value="Notch"/>
    <property type="match status" value="1"/>
</dbReference>
<protein>
    <recommendedName>
        <fullName evidence="6">LNR domain-containing protein</fullName>
    </recommendedName>
</protein>
<keyword evidence="2" id="KW-0677">Repeat</keyword>
<evidence type="ECO:0000256" key="2">
    <source>
        <dbReference type="ARBA" id="ARBA00022737"/>
    </source>
</evidence>
<feature type="transmembrane region" description="Helical" evidence="5">
    <location>
        <begin position="27"/>
        <end position="50"/>
    </location>
</feature>
<evidence type="ECO:0000259" key="6">
    <source>
        <dbReference type="Pfam" id="PF00066"/>
    </source>
</evidence>
<evidence type="ECO:0000313" key="8">
    <source>
        <dbReference type="Proteomes" id="UP000243579"/>
    </source>
</evidence>
<keyword evidence="5" id="KW-1133">Transmembrane helix</keyword>
<dbReference type="InterPro" id="IPR003591">
    <property type="entry name" value="Leu-rich_rpt_typical-subtyp"/>
</dbReference>
<feature type="transmembrane region" description="Helical" evidence="5">
    <location>
        <begin position="138"/>
        <end position="158"/>
    </location>
</feature>
<dbReference type="OrthoDB" id="76052at2759"/>
<dbReference type="Gene3D" id="3.30.300.320">
    <property type="match status" value="1"/>
</dbReference>
<dbReference type="InterPro" id="IPR050333">
    <property type="entry name" value="SLRP"/>
</dbReference>
<dbReference type="SMART" id="SM00369">
    <property type="entry name" value="LRR_TYP"/>
    <property type="match status" value="3"/>
</dbReference>
<dbReference type="InterPro" id="IPR001611">
    <property type="entry name" value="Leu-rich_rpt"/>
</dbReference>
<evidence type="ECO:0000256" key="4">
    <source>
        <dbReference type="ARBA" id="ARBA00023180"/>
    </source>
</evidence>
<keyword evidence="5" id="KW-0472">Membrane</keyword>
<feature type="transmembrane region" description="Helical" evidence="5">
    <location>
        <begin position="70"/>
        <end position="89"/>
    </location>
</feature>
<evidence type="ECO:0000256" key="3">
    <source>
        <dbReference type="ARBA" id="ARBA00023157"/>
    </source>
</evidence>
<reference evidence="7 8" key="1">
    <citation type="journal article" date="2014" name="Genome Biol. Evol.">
        <title>The secreted proteins of Achlya hypogyna and Thraustotheca clavata identify the ancestral oomycete secretome and reveal gene acquisitions by horizontal gene transfer.</title>
        <authorList>
            <person name="Misner I."/>
            <person name="Blouin N."/>
            <person name="Leonard G."/>
            <person name="Richards T.A."/>
            <person name="Lane C.E."/>
        </authorList>
    </citation>
    <scope>NUCLEOTIDE SEQUENCE [LARGE SCALE GENOMIC DNA]</scope>
    <source>
        <strain evidence="7 8">ATCC 48635</strain>
    </source>
</reference>
<dbReference type="PANTHER" id="PTHR45712:SF22">
    <property type="entry name" value="INSULIN-LIKE GROWTH FACTOR-BINDING PROTEIN COMPLEX ACID LABILE SUBUNIT"/>
    <property type="match status" value="1"/>
</dbReference>
<evidence type="ECO:0000256" key="1">
    <source>
        <dbReference type="ARBA" id="ARBA00022614"/>
    </source>
</evidence>
<name>A0A1V9Z8C5_ACHHY</name>
<dbReference type="AlphaFoldDB" id="A0A1V9Z8C5"/>